<feature type="signal peptide" evidence="1">
    <location>
        <begin position="1"/>
        <end position="21"/>
    </location>
</feature>
<dbReference type="RefSeq" id="WP_238745307.1">
    <property type="nucleotide sequence ID" value="NZ_JAKOOW010000006.1"/>
</dbReference>
<proteinExistence type="predicted"/>
<dbReference type="EMBL" id="JAKOOW010000006">
    <property type="protein sequence ID" value="MCG6503206.1"/>
    <property type="molecule type" value="Genomic_DNA"/>
</dbReference>
<keyword evidence="3" id="KW-1185">Reference proteome</keyword>
<gene>
    <name evidence="2" type="ORF">MB824_01645</name>
</gene>
<keyword evidence="1" id="KW-0732">Signal</keyword>
<organism evidence="2 3">
    <name type="scientific">Kingella pumchi</name>
    <dbReference type="NCBI Taxonomy" id="2779506"/>
    <lineage>
        <taxon>Bacteria</taxon>
        <taxon>Pseudomonadati</taxon>
        <taxon>Pseudomonadota</taxon>
        <taxon>Betaproteobacteria</taxon>
        <taxon>Neisseriales</taxon>
        <taxon>Neisseriaceae</taxon>
        <taxon>Kingella</taxon>
    </lineage>
</organism>
<name>A0ABS9NK91_9NEIS</name>
<dbReference type="Proteomes" id="UP001298424">
    <property type="component" value="Unassembled WGS sequence"/>
</dbReference>
<feature type="chain" id="PRO_5045404922" description="DUF2059 domain-containing protein" evidence="1">
    <location>
        <begin position="22"/>
        <end position="220"/>
    </location>
</feature>
<evidence type="ECO:0000256" key="1">
    <source>
        <dbReference type="SAM" id="SignalP"/>
    </source>
</evidence>
<evidence type="ECO:0008006" key="4">
    <source>
        <dbReference type="Google" id="ProtNLM"/>
    </source>
</evidence>
<evidence type="ECO:0000313" key="3">
    <source>
        <dbReference type="Proteomes" id="UP001298424"/>
    </source>
</evidence>
<sequence>MKQKLLVTALAGLLCTGQALADGLSPAQKRNAQRLTDLSLRIFNVGEMVAGEVARSGSHYAKLPPAKFACMKTQLSAQGFKRYQQERAERYVVEFSPEQIERDLAVFDNEVVDALHKATNMADKFVVKPNTDRQWEQSLERWSDAIAQTLGLESKVNTLVTDTRYAAVMDFVNLPQSKIKDGENAEEAGEIVAGHYLLWAMENCGVEISDFPDDSGSLKK</sequence>
<evidence type="ECO:0000313" key="2">
    <source>
        <dbReference type="EMBL" id="MCG6503206.1"/>
    </source>
</evidence>
<reference evidence="2 3" key="1">
    <citation type="submission" date="2022-02" db="EMBL/GenBank/DDBJ databases">
        <title>Genome sequence data of Kingella unionensis sp. nov. strain CICC 24913 (CCUG 75125).</title>
        <authorList>
            <person name="Xiao M."/>
        </authorList>
    </citation>
    <scope>NUCLEOTIDE SEQUENCE [LARGE SCALE GENOMIC DNA]</scope>
    <source>
        <strain evidence="2 3">CICC 24913</strain>
    </source>
</reference>
<comment type="caution">
    <text evidence="2">The sequence shown here is derived from an EMBL/GenBank/DDBJ whole genome shotgun (WGS) entry which is preliminary data.</text>
</comment>
<accession>A0ABS9NK91</accession>
<protein>
    <recommendedName>
        <fullName evidence="4">DUF2059 domain-containing protein</fullName>
    </recommendedName>
</protein>